<dbReference type="InterPro" id="IPR029016">
    <property type="entry name" value="GAF-like_dom_sf"/>
</dbReference>
<dbReference type="Gene3D" id="3.30.450.20">
    <property type="entry name" value="PAS domain"/>
    <property type="match status" value="1"/>
</dbReference>
<dbReference type="InterPro" id="IPR036457">
    <property type="entry name" value="PPM-type-like_dom_sf"/>
</dbReference>
<dbReference type="Pfam" id="PF08448">
    <property type="entry name" value="PAS_4"/>
    <property type="match status" value="1"/>
</dbReference>
<evidence type="ECO:0000259" key="3">
    <source>
        <dbReference type="PROSITE" id="PS50113"/>
    </source>
</evidence>
<dbReference type="SUPFAM" id="SSF55781">
    <property type="entry name" value="GAF domain-like"/>
    <property type="match status" value="1"/>
</dbReference>
<feature type="domain" description="PAC" evidence="3">
    <location>
        <begin position="95"/>
        <end position="147"/>
    </location>
</feature>
<dbReference type="SMART" id="SM00065">
    <property type="entry name" value="GAF"/>
    <property type="match status" value="1"/>
</dbReference>
<dbReference type="Pfam" id="PF01590">
    <property type="entry name" value="GAF"/>
    <property type="match status" value="1"/>
</dbReference>
<dbReference type="PANTHER" id="PTHR43156">
    <property type="entry name" value="STAGE II SPORULATION PROTEIN E-RELATED"/>
    <property type="match status" value="1"/>
</dbReference>
<protein>
    <submittedName>
        <fullName evidence="4">SpoIIE family protein phosphatase</fullName>
    </submittedName>
</protein>
<keyword evidence="1" id="KW-0378">Hydrolase</keyword>
<organism evidence="4 5">
    <name type="scientific">Streptomyces finlayi</name>
    <dbReference type="NCBI Taxonomy" id="67296"/>
    <lineage>
        <taxon>Bacteria</taxon>
        <taxon>Bacillati</taxon>
        <taxon>Actinomycetota</taxon>
        <taxon>Actinomycetes</taxon>
        <taxon>Kitasatosporales</taxon>
        <taxon>Streptomycetaceae</taxon>
        <taxon>Streptomyces</taxon>
    </lineage>
</organism>
<dbReference type="CDD" id="cd16936">
    <property type="entry name" value="HATPase_RsbW-like"/>
    <property type="match status" value="1"/>
</dbReference>
<dbReference type="InterPro" id="IPR035965">
    <property type="entry name" value="PAS-like_dom_sf"/>
</dbReference>
<feature type="region of interest" description="Disordered" evidence="2">
    <location>
        <begin position="214"/>
        <end position="244"/>
    </location>
</feature>
<dbReference type="EMBL" id="CP045702">
    <property type="protein sequence ID" value="QNE75645.1"/>
    <property type="molecule type" value="Genomic_DNA"/>
</dbReference>
<gene>
    <name evidence="4" type="ORF">F0344_14315</name>
</gene>
<evidence type="ECO:0000256" key="1">
    <source>
        <dbReference type="ARBA" id="ARBA00022801"/>
    </source>
</evidence>
<keyword evidence="5" id="KW-1185">Reference proteome</keyword>
<dbReference type="Gene3D" id="3.60.40.10">
    <property type="entry name" value="PPM-type phosphatase domain"/>
    <property type="match status" value="1"/>
</dbReference>
<sequence>MADAGAGGQGSRVRKRAVDGLGAALLDTLFHQSSVGLHVLDTELRLVRVNLLTDMVPVGRLLGRRFDEAYRFDAPQETAELLREVLRTGVPVTGFLIRGRFMDADGPLRSLTVSVYRLDDTDGRPIGLLAAVVDVTDRENAQAREKILTAIREGVGNSLDVAATCRAFVDAVVPRFVDFAVIEVVDDVLRGADPPLGPLDLGVPLRRAAGTGFRGLGAEENQRGEEDAPRDEVAGAGHPAGDDRWREAVSVPEMRRLAPRTPYALAAADLGVRVVRLDADTPWLEADPEAARLIEATRAHSLMVVPLTLRGTVLGLLSLYRCEGTEYFDDADVSLARAAGDRVALSIDNARRYERDHVIASLVQRRLLPPDQGARTAVETAHVLLAGRNSGSWFDTIALSGGRTALVIGTVAGRGLQTAIVMGQLRTVIQALAGLDLEPDEVLARLKDTADHLAQERAALPLGDSLQKEELTATCMYGVYDPFTRTCAIARAGHPGPVVIGPDGTPVDADVPEGPGLFSAYAAPFAPVAITLEEGSVLAFFTGSFASGSGQPSASMKDALAHPDAPLQDLCDRVVYALPAGSHPDGAALLLARTGTVPADHVATWQLAYDRTTPSVARELVRERLEAWHLDEETVYATELIVSELITNAVRYGTPPLQLRLLLDRTLTCEVHDSSSVAPHLRHARTVDEGGRGLFIVSQLASHWGTRFSREGKALWTEQNVKRAEEEPATDSS</sequence>
<dbReference type="SMART" id="SM00331">
    <property type="entry name" value="PP2C_SIG"/>
    <property type="match status" value="1"/>
</dbReference>
<dbReference type="AlphaFoldDB" id="A0A7G7BJY0"/>
<dbReference type="InterPro" id="IPR036890">
    <property type="entry name" value="HATPase_C_sf"/>
</dbReference>
<dbReference type="InterPro" id="IPR001932">
    <property type="entry name" value="PPM-type_phosphatase-like_dom"/>
</dbReference>
<evidence type="ECO:0000313" key="5">
    <source>
        <dbReference type="Proteomes" id="UP000515307"/>
    </source>
</evidence>
<dbReference type="SUPFAM" id="SSF55874">
    <property type="entry name" value="ATPase domain of HSP90 chaperone/DNA topoisomerase II/histidine kinase"/>
    <property type="match status" value="1"/>
</dbReference>
<dbReference type="PANTHER" id="PTHR43156:SF2">
    <property type="entry name" value="STAGE II SPORULATION PROTEIN E"/>
    <property type="match status" value="1"/>
</dbReference>
<dbReference type="InterPro" id="IPR003018">
    <property type="entry name" value="GAF"/>
</dbReference>
<feature type="compositionally biased region" description="Basic and acidic residues" evidence="2">
    <location>
        <begin position="220"/>
        <end position="233"/>
    </location>
</feature>
<dbReference type="Gene3D" id="3.30.450.40">
    <property type="match status" value="1"/>
</dbReference>
<dbReference type="InterPro" id="IPR013656">
    <property type="entry name" value="PAS_4"/>
</dbReference>
<dbReference type="KEGG" id="sfiy:F0344_14315"/>
<name>A0A7G7BJY0_9ACTN</name>
<dbReference type="InterPro" id="IPR003594">
    <property type="entry name" value="HATPase_dom"/>
</dbReference>
<dbReference type="RefSeq" id="WP_185299145.1">
    <property type="nucleotide sequence ID" value="NZ_CP045702.1"/>
</dbReference>
<evidence type="ECO:0000256" key="2">
    <source>
        <dbReference type="SAM" id="MobiDB-lite"/>
    </source>
</evidence>
<dbReference type="InterPro" id="IPR000700">
    <property type="entry name" value="PAS-assoc_C"/>
</dbReference>
<dbReference type="SUPFAM" id="SSF55785">
    <property type="entry name" value="PYP-like sensor domain (PAS domain)"/>
    <property type="match status" value="1"/>
</dbReference>
<reference evidence="5" key="1">
    <citation type="submission" date="2019-10" db="EMBL/GenBank/DDBJ databases">
        <title>Antimicrobial potential of Antarctic Bacteria.</title>
        <authorList>
            <person name="Benaud N."/>
            <person name="Edwards R.J."/>
            <person name="Ferrari B.C."/>
        </authorList>
    </citation>
    <scope>NUCLEOTIDE SEQUENCE [LARGE SCALE GENOMIC DNA]</scope>
    <source>
        <strain evidence="5">NBSH44</strain>
    </source>
</reference>
<evidence type="ECO:0000313" key="4">
    <source>
        <dbReference type="EMBL" id="QNE75645.1"/>
    </source>
</evidence>
<dbReference type="Gene3D" id="3.30.565.10">
    <property type="entry name" value="Histidine kinase-like ATPase, C-terminal domain"/>
    <property type="match status" value="1"/>
</dbReference>
<dbReference type="Pfam" id="PF13581">
    <property type="entry name" value="HATPase_c_2"/>
    <property type="match status" value="1"/>
</dbReference>
<dbReference type="PROSITE" id="PS50113">
    <property type="entry name" value="PAC"/>
    <property type="match status" value="1"/>
</dbReference>
<dbReference type="GO" id="GO:0016791">
    <property type="term" value="F:phosphatase activity"/>
    <property type="evidence" value="ECO:0007669"/>
    <property type="project" value="TreeGrafter"/>
</dbReference>
<dbReference type="InterPro" id="IPR052016">
    <property type="entry name" value="Bact_Sigma-Reg"/>
</dbReference>
<accession>A0A7G7BJY0</accession>
<proteinExistence type="predicted"/>
<dbReference type="Proteomes" id="UP000515307">
    <property type="component" value="Chromosome"/>
</dbReference>
<dbReference type="Pfam" id="PF07228">
    <property type="entry name" value="SpoIIE"/>
    <property type="match status" value="1"/>
</dbReference>
<dbReference type="FunFam" id="3.30.565.10:FF:000028">
    <property type="entry name" value="PAS sensor protein"/>
    <property type="match status" value="1"/>
</dbReference>